<feature type="compositionally biased region" description="Basic and acidic residues" evidence="1">
    <location>
        <begin position="1"/>
        <end position="17"/>
    </location>
</feature>
<evidence type="ECO:0000313" key="4">
    <source>
        <dbReference type="Proteomes" id="UP000217790"/>
    </source>
</evidence>
<dbReference type="InterPro" id="IPR024983">
    <property type="entry name" value="CHAT_dom"/>
</dbReference>
<feature type="domain" description="CHAT" evidence="2">
    <location>
        <begin position="1028"/>
        <end position="1312"/>
    </location>
</feature>
<accession>A0A2H3DEI7</accession>
<reference evidence="4" key="1">
    <citation type="journal article" date="2017" name="Nat. Ecol. Evol.">
        <title>Genome expansion and lineage-specific genetic innovations in the forest pathogenic fungi Armillaria.</title>
        <authorList>
            <person name="Sipos G."/>
            <person name="Prasanna A.N."/>
            <person name="Walter M.C."/>
            <person name="O'Connor E."/>
            <person name="Balint B."/>
            <person name="Krizsan K."/>
            <person name="Kiss B."/>
            <person name="Hess J."/>
            <person name="Varga T."/>
            <person name="Slot J."/>
            <person name="Riley R."/>
            <person name="Boka B."/>
            <person name="Rigling D."/>
            <person name="Barry K."/>
            <person name="Lee J."/>
            <person name="Mihaltcheva S."/>
            <person name="LaButti K."/>
            <person name="Lipzen A."/>
            <person name="Waldron R."/>
            <person name="Moloney N.M."/>
            <person name="Sperisen C."/>
            <person name="Kredics L."/>
            <person name="Vagvoelgyi C."/>
            <person name="Patrignani A."/>
            <person name="Fitzpatrick D."/>
            <person name="Nagy I."/>
            <person name="Doyle S."/>
            <person name="Anderson J.B."/>
            <person name="Grigoriev I.V."/>
            <person name="Gueldener U."/>
            <person name="Muensterkoetter M."/>
            <person name="Nagy L.G."/>
        </authorList>
    </citation>
    <scope>NUCLEOTIDE SEQUENCE [LARGE SCALE GENOMIC DNA]</scope>
    <source>
        <strain evidence="4">Ar21-2</strain>
    </source>
</reference>
<dbReference type="Pfam" id="PF12770">
    <property type="entry name" value="CHAT"/>
    <property type="match status" value="1"/>
</dbReference>
<dbReference type="InParanoid" id="A0A2H3DEI7"/>
<dbReference type="Proteomes" id="UP000217790">
    <property type="component" value="Unassembled WGS sequence"/>
</dbReference>
<protein>
    <recommendedName>
        <fullName evidence="2">CHAT domain-containing protein</fullName>
    </recommendedName>
</protein>
<evidence type="ECO:0000313" key="3">
    <source>
        <dbReference type="EMBL" id="PBK92530.1"/>
    </source>
</evidence>
<dbReference type="SUPFAM" id="SSF81901">
    <property type="entry name" value="HCP-like"/>
    <property type="match status" value="1"/>
</dbReference>
<keyword evidence="4" id="KW-1185">Reference proteome</keyword>
<dbReference type="EMBL" id="KZ293658">
    <property type="protein sequence ID" value="PBK92530.1"/>
    <property type="molecule type" value="Genomic_DNA"/>
</dbReference>
<evidence type="ECO:0000259" key="2">
    <source>
        <dbReference type="Pfam" id="PF12770"/>
    </source>
</evidence>
<dbReference type="STRING" id="47427.A0A2H3DEI7"/>
<dbReference type="Gene3D" id="1.25.40.10">
    <property type="entry name" value="Tetratricopeptide repeat domain"/>
    <property type="match status" value="2"/>
</dbReference>
<dbReference type="InterPro" id="IPR012344">
    <property type="entry name" value="Matrix_HIV/RSV_N"/>
</dbReference>
<dbReference type="OrthoDB" id="9991317at2759"/>
<feature type="region of interest" description="Disordered" evidence="1">
    <location>
        <begin position="862"/>
        <end position="923"/>
    </location>
</feature>
<sequence length="1313" mass="146833">MPNHAEPKSMPREEPSTDVRTMTKNQRRPPTPPSLKTVSMSMYASIDRNGTQHEDGVPLACTEAIGAATDLLNKNVPHDEMIRCVDKAIEILHNFVPHEPVVDKEPHDLDAGISSDHANVLSYLGVSYTARYYYHLPVLPRKEDIIQAIELLLKSISAKANCQHLPSTLPLTRLQLGRAYLLGHLHLSDNPARDVWLQSAVKLTLEARLSVGIAEARSAYMYFHDHGLALYHHFLRYGDPHELKQAIANLDTGVNLHSGGADTCVLLDHLAAALELRFRNSGDITDIDTAIELCMRSLAHAEHGRNSWSGPLSFFWRWTRRACLADLGFYLATRYRHNGMLEDIERAIRYLNHAKSLDVGSVRVRCLDNLGLAHMYRYQKRGSLDDLNKAISVCIEGIEHAERHNVPPEIVANVRSNVTVYLEMRYSHHALAGDLEESIKQGELAVDCTPKDHAYYGVRLGNLGIARLAKFSRYGRLTDIDCAISDLQRAVDIIAPNHAYYPSFGNGLAVALFRRFKRLDERADIDAAISMHRSITTLTAADHPDRCSYFNDFGNSLLQRFERFGDMADINEAILTHRTVLASAVEGDANLPAYINNLSLSLMQRFDCSSVDPPENASERHAMEHDITEATELLEHGLSLVHRETHSLHHMISDNLGCAFLRRGRYCGAREHFDRAFQILNEATEVLHGQDRNLKDATTLYNLAHARYERWYIFKTTEDQELMVDNLRSACDSPYAPPYVRFIAAKLWADVLHHWGVSPQDPLRSAHDLRSALEAYSRCIDLLPQIAWIGLSIEMRLTQLSTLVQSVASDAFACAISLGELEPSASRQMLEKAVEMLDRASGKETLSNHLSPSSIGLKTLAEEQERPAGHTPVTRAANPTNHRPQHFRRPLSSEELRAVAPSQSSTDGANEQRSSEHRAVAEEWNDPVESIRALSGFEDFLRPMSFRDLATSSKDAAVVILNVSIHRCDAIIIRHAGQLLDTAPLVTLTVEKVHIVRDHFVATRDISRRGEERYSQRVQAKSRPVWERTLHWLWEHVCSHVLAVLNVKGTSSEDHTAIRVRWCPTGPLTPLPIYAARRRPSQAALQPHPLDAHECDLLKMVASSYITSLSGFLQSRGEPSEFKMLVVAQPSAEGQTPLPCAGEELNIIRTATGGRTFSALERQGATVEKVLEQLQDATWVHFASHAIQNQADPMQSAVHLHDGVLTVAEIAAQYLRGVDLAILLACETGRGSAILPDEALHLAGFRGVVATLWAMADKDGPTVARVMYEYLFRNTDEPSSGDAAEALRRAVLYLRDVDNVPFQRWLPFVHFGY</sequence>
<dbReference type="InterPro" id="IPR011990">
    <property type="entry name" value="TPR-like_helical_dom_sf"/>
</dbReference>
<organism evidence="3 4">
    <name type="scientific">Armillaria gallica</name>
    <name type="common">Bulbous honey fungus</name>
    <name type="synonym">Armillaria bulbosa</name>
    <dbReference type="NCBI Taxonomy" id="47427"/>
    <lineage>
        <taxon>Eukaryota</taxon>
        <taxon>Fungi</taxon>
        <taxon>Dikarya</taxon>
        <taxon>Basidiomycota</taxon>
        <taxon>Agaricomycotina</taxon>
        <taxon>Agaricomycetes</taxon>
        <taxon>Agaricomycetidae</taxon>
        <taxon>Agaricales</taxon>
        <taxon>Marasmiineae</taxon>
        <taxon>Physalacriaceae</taxon>
        <taxon>Armillaria</taxon>
    </lineage>
</organism>
<proteinExistence type="predicted"/>
<dbReference type="Gene3D" id="1.10.150.90">
    <property type="entry name" value="Immunodeficiency lentiviruses, gag gene matrix protein p17"/>
    <property type="match status" value="1"/>
</dbReference>
<dbReference type="OMA" id="PESHEHR"/>
<evidence type="ECO:0000256" key="1">
    <source>
        <dbReference type="SAM" id="MobiDB-lite"/>
    </source>
</evidence>
<feature type="compositionally biased region" description="Polar residues" evidence="1">
    <location>
        <begin position="901"/>
        <end position="912"/>
    </location>
</feature>
<name>A0A2H3DEI7_ARMGA</name>
<gene>
    <name evidence="3" type="ORF">ARMGADRAFT_1165644</name>
</gene>
<feature type="region of interest" description="Disordered" evidence="1">
    <location>
        <begin position="1"/>
        <end position="37"/>
    </location>
</feature>